<reference evidence="2 3" key="1">
    <citation type="submission" date="2019-12" db="EMBL/GenBank/DDBJ databases">
        <authorList>
            <person name="Li J."/>
            <person name="Shi Y."/>
            <person name="Xu G."/>
            <person name="Xiao D."/>
            <person name="Ran X."/>
        </authorList>
    </citation>
    <scope>NUCLEOTIDE SEQUENCE [LARGE SCALE GENOMIC DNA]</scope>
    <source>
        <strain evidence="2 3">JCM 15915</strain>
    </source>
</reference>
<sequence>MTKPVDPLRLSVILFEGFELLDVFGPVELLSKSPYFRITWCGPEVGPVASSQGVGVVSEVAYDGVVGAETDMLLVPGGAGTRPLSRDADFLGWLADVGAACPLIGSVCTGSALLAAAGLLNGYRATTNKKAFEWATSCGPDVEWVAEARWVRDRDRWTSSGVAAGMDMTHALMTDLLGAEDADAAARAIEYEPHRDSSWDPFAKVYGLA</sequence>
<dbReference type="OrthoDB" id="3992151at2"/>
<dbReference type="Proteomes" id="UP000462152">
    <property type="component" value="Unassembled WGS sequence"/>
</dbReference>
<dbReference type="InterPro" id="IPR052158">
    <property type="entry name" value="INH-QAR"/>
</dbReference>
<dbReference type="InterPro" id="IPR029062">
    <property type="entry name" value="Class_I_gatase-like"/>
</dbReference>
<accession>A0A7K1LJR1</accession>
<name>A0A7K1LJR1_9MICC</name>
<protein>
    <submittedName>
        <fullName evidence="2">DJ-1/PfpI family protein</fullName>
    </submittedName>
</protein>
<dbReference type="PANTHER" id="PTHR43130:SF15">
    <property type="entry name" value="THIJ_PFPI FAMILY PROTEIN (AFU_ORTHOLOGUE AFUA_5G14240)"/>
    <property type="match status" value="1"/>
</dbReference>
<dbReference type="AlphaFoldDB" id="A0A7K1LJR1"/>
<keyword evidence="3" id="KW-1185">Reference proteome</keyword>
<organism evidence="2 3">
    <name type="scientific">Rothia koreensis</name>
    <dbReference type="NCBI Taxonomy" id="592378"/>
    <lineage>
        <taxon>Bacteria</taxon>
        <taxon>Bacillati</taxon>
        <taxon>Actinomycetota</taxon>
        <taxon>Actinomycetes</taxon>
        <taxon>Micrococcales</taxon>
        <taxon>Micrococcaceae</taxon>
        <taxon>Rothia</taxon>
    </lineage>
</organism>
<dbReference type="PANTHER" id="PTHR43130">
    <property type="entry name" value="ARAC-FAMILY TRANSCRIPTIONAL REGULATOR"/>
    <property type="match status" value="1"/>
</dbReference>
<dbReference type="Gene3D" id="3.40.50.880">
    <property type="match status" value="1"/>
</dbReference>
<feature type="domain" description="DJ-1/PfpI" evidence="1">
    <location>
        <begin position="11"/>
        <end position="173"/>
    </location>
</feature>
<dbReference type="SUPFAM" id="SSF52317">
    <property type="entry name" value="Class I glutamine amidotransferase-like"/>
    <property type="match status" value="1"/>
</dbReference>
<evidence type="ECO:0000313" key="2">
    <source>
        <dbReference type="EMBL" id="MUN55436.1"/>
    </source>
</evidence>
<dbReference type="Pfam" id="PF01965">
    <property type="entry name" value="DJ-1_PfpI"/>
    <property type="match status" value="1"/>
</dbReference>
<dbReference type="RefSeq" id="WP_129316410.1">
    <property type="nucleotide sequence ID" value="NZ_NOIQ01000028.1"/>
</dbReference>
<dbReference type="InterPro" id="IPR002818">
    <property type="entry name" value="DJ-1/PfpI"/>
</dbReference>
<dbReference type="EMBL" id="WOGT01000005">
    <property type="protein sequence ID" value="MUN55436.1"/>
    <property type="molecule type" value="Genomic_DNA"/>
</dbReference>
<dbReference type="CDD" id="cd03139">
    <property type="entry name" value="GATase1_PfpI_2"/>
    <property type="match status" value="1"/>
</dbReference>
<comment type="caution">
    <text evidence="2">The sequence shown here is derived from an EMBL/GenBank/DDBJ whole genome shotgun (WGS) entry which is preliminary data.</text>
</comment>
<evidence type="ECO:0000259" key="1">
    <source>
        <dbReference type="Pfam" id="PF01965"/>
    </source>
</evidence>
<proteinExistence type="predicted"/>
<gene>
    <name evidence="2" type="ORF">GMA10_09485</name>
</gene>
<evidence type="ECO:0000313" key="3">
    <source>
        <dbReference type="Proteomes" id="UP000462152"/>
    </source>
</evidence>